<name>A0ABR6XE73_9BURK</name>
<protein>
    <submittedName>
        <fullName evidence="1">Uncharacterized protein</fullName>
    </submittedName>
</protein>
<dbReference type="EMBL" id="JACOFT010000002">
    <property type="protein sequence ID" value="MBC3811136.1"/>
    <property type="molecule type" value="Genomic_DNA"/>
</dbReference>
<evidence type="ECO:0000313" key="1">
    <source>
        <dbReference type="EMBL" id="MBC3811136.1"/>
    </source>
</evidence>
<dbReference type="RefSeq" id="WP_190478294.1">
    <property type="nucleotide sequence ID" value="NZ_JACOFT010000002.1"/>
</dbReference>
<organism evidence="1 2">
    <name type="scientific">Undibacterium aquatile</name>
    <dbReference type="NCBI Taxonomy" id="1537398"/>
    <lineage>
        <taxon>Bacteria</taxon>
        <taxon>Pseudomonadati</taxon>
        <taxon>Pseudomonadota</taxon>
        <taxon>Betaproteobacteria</taxon>
        <taxon>Burkholderiales</taxon>
        <taxon>Oxalobacteraceae</taxon>
        <taxon>Undibacterium</taxon>
    </lineage>
</organism>
<sequence length="81" mass="9252">MANQDSTSPADFSDRRVILTTYDDKRLAQVSDDSIRYEQSCDEPTYLVIRKNAANESLTKAAARFGVEIRDLIEFRAHQAR</sequence>
<reference evidence="1 2" key="1">
    <citation type="submission" date="2020-08" db="EMBL/GenBank/DDBJ databases">
        <title>Novel species isolated from subtropical streams in China.</title>
        <authorList>
            <person name="Lu H."/>
        </authorList>
    </citation>
    <scope>NUCLEOTIDE SEQUENCE [LARGE SCALE GENOMIC DNA]</scope>
    <source>
        <strain evidence="1 2">CCTCC AB 2015119</strain>
    </source>
</reference>
<evidence type="ECO:0000313" key="2">
    <source>
        <dbReference type="Proteomes" id="UP000637632"/>
    </source>
</evidence>
<dbReference type="Proteomes" id="UP000637632">
    <property type="component" value="Unassembled WGS sequence"/>
</dbReference>
<gene>
    <name evidence="1" type="ORF">H8K26_06740</name>
</gene>
<accession>A0ABR6XE73</accession>
<comment type="caution">
    <text evidence="1">The sequence shown here is derived from an EMBL/GenBank/DDBJ whole genome shotgun (WGS) entry which is preliminary data.</text>
</comment>
<proteinExistence type="predicted"/>
<keyword evidence="2" id="KW-1185">Reference proteome</keyword>